<proteinExistence type="predicted"/>
<gene>
    <name evidence="3" type="ORF">EDD33_2953</name>
</gene>
<comment type="caution">
    <text evidence="3">The sequence shown here is derived from an EMBL/GenBank/DDBJ whole genome shotgun (WGS) entry which is preliminary data.</text>
</comment>
<dbReference type="Proteomes" id="UP000281738">
    <property type="component" value="Unassembled WGS sequence"/>
</dbReference>
<organism evidence="3 4">
    <name type="scientific">Nocardioides aurantiacus</name>
    <dbReference type="NCBI Taxonomy" id="86796"/>
    <lineage>
        <taxon>Bacteria</taxon>
        <taxon>Bacillati</taxon>
        <taxon>Actinomycetota</taxon>
        <taxon>Actinomycetes</taxon>
        <taxon>Propionibacteriales</taxon>
        <taxon>Nocardioidaceae</taxon>
        <taxon>Nocardioides</taxon>
    </lineage>
</organism>
<feature type="compositionally biased region" description="Low complexity" evidence="1">
    <location>
        <begin position="17"/>
        <end position="31"/>
    </location>
</feature>
<keyword evidence="2" id="KW-0812">Transmembrane</keyword>
<reference evidence="3 4" key="1">
    <citation type="submission" date="2018-11" db="EMBL/GenBank/DDBJ databases">
        <title>Sequencing the genomes of 1000 actinobacteria strains.</title>
        <authorList>
            <person name="Klenk H.-P."/>
        </authorList>
    </citation>
    <scope>NUCLEOTIDE SEQUENCE [LARGE SCALE GENOMIC DNA]</scope>
    <source>
        <strain evidence="3 4">DSM 12652</strain>
    </source>
</reference>
<dbReference type="RefSeq" id="WP_123391684.1">
    <property type="nucleotide sequence ID" value="NZ_RKHO01000001.1"/>
</dbReference>
<keyword evidence="4" id="KW-1185">Reference proteome</keyword>
<evidence type="ECO:0000313" key="4">
    <source>
        <dbReference type="Proteomes" id="UP000281738"/>
    </source>
</evidence>
<dbReference type="AlphaFoldDB" id="A0A3N2CX44"/>
<evidence type="ECO:0000256" key="2">
    <source>
        <dbReference type="SAM" id="Phobius"/>
    </source>
</evidence>
<evidence type="ECO:0008006" key="5">
    <source>
        <dbReference type="Google" id="ProtNLM"/>
    </source>
</evidence>
<feature type="transmembrane region" description="Helical" evidence="2">
    <location>
        <begin position="47"/>
        <end position="65"/>
    </location>
</feature>
<keyword evidence="2" id="KW-1133">Transmembrane helix</keyword>
<name>A0A3N2CX44_9ACTN</name>
<evidence type="ECO:0000256" key="1">
    <source>
        <dbReference type="SAM" id="MobiDB-lite"/>
    </source>
</evidence>
<sequence>MRVPDDSTDHNRTSHQTGPTTGPTTGPGHPTAPVRRAEWTAPDHGRAALTLLLVMAVAGCAVLALRGLTRPSPAHLAELGLGVLVTLAVALAVLASAPRVVRVHGTVVSLHRGRRQHRFDLADAAVVAELSGRPTDPAWSLLLRDGAAGVEVTVRRREVDAFALDGVVRHHRSAAGVVRPVRPRTTPRLDGLDGDGHRRSA</sequence>
<keyword evidence="2" id="KW-0472">Membrane</keyword>
<dbReference type="OrthoDB" id="3782846at2"/>
<dbReference type="EMBL" id="RKHO01000001">
    <property type="protein sequence ID" value="ROR92069.1"/>
    <property type="molecule type" value="Genomic_DNA"/>
</dbReference>
<feature type="compositionally biased region" description="Basic and acidic residues" evidence="1">
    <location>
        <begin position="1"/>
        <end position="12"/>
    </location>
</feature>
<feature type="transmembrane region" description="Helical" evidence="2">
    <location>
        <begin position="77"/>
        <end position="97"/>
    </location>
</feature>
<feature type="compositionally biased region" description="Basic and acidic residues" evidence="1">
    <location>
        <begin position="190"/>
        <end position="201"/>
    </location>
</feature>
<feature type="region of interest" description="Disordered" evidence="1">
    <location>
        <begin position="1"/>
        <end position="35"/>
    </location>
</feature>
<protein>
    <recommendedName>
        <fullName evidence="5">PH (Pleckstrin Homology) domain-containing protein</fullName>
    </recommendedName>
</protein>
<evidence type="ECO:0000313" key="3">
    <source>
        <dbReference type="EMBL" id="ROR92069.1"/>
    </source>
</evidence>
<accession>A0A3N2CX44</accession>
<feature type="region of interest" description="Disordered" evidence="1">
    <location>
        <begin position="182"/>
        <end position="201"/>
    </location>
</feature>